<feature type="domain" description="Multidrug resistance protein MdtA-like barrel-sandwich hybrid" evidence="5">
    <location>
        <begin position="26"/>
        <end position="162"/>
    </location>
</feature>
<evidence type="ECO:0000313" key="8">
    <source>
        <dbReference type="EMBL" id="MBB5188535.1"/>
    </source>
</evidence>
<evidence type="ECO:0000259" key="4">
    <source>
        <dbReference type="Pfam" id="PF25876"/>
    </source>
</evidence>
<feature type="domain" description="Multidrug resistance protein MdtA-like alpha-helical hairpin" evidence="4">
    <location>
        <begin position="66"/>
        <end position="134"/>
    </location>
</feature>
<evidence type="ECO:0000259" key="7">
    <source>
        <dbReference type="Pfam" id="PF25967"/>
    </source>
</evidence>
<protein>
    <submittedName>
        <fullName evidence="8">Membrane fusion protein (Multidrug efflux system)</fullName>
    </submittedName>
</protein>
<dbReference type="InterPro" id="IPR058624">
    <property type="entry name" value="MdtA-like_HH"/>
</dbReference>
<dbReference type="PANTHER" id="PTHR30158">
    <property type="entry name" value="ACRA/E-RELATED COMPONENT OF DRUG EFFLUX TRANSPORTER"/>
    <property type="match status" value="1"/>
</dbReference>
<dbReference type="Gene3D" id="2.40.50.100">
    <property type="match status" value="1"/>
</dbReference>
<feature type="domain" description="Multidrug resistance protein MdtA-like beta-barrel" evidence="6">
    <location>
        <begin position="170"/>
        <end position="250"/>
    </location>
</feature>
<dbReference type="GO" id="GO:0046677">
    <property type="term" value="P:response to antibiotic"/>
    <property type="evidence" value="ECO:0007669"/>
    <property type="project" value="TreeGrafter"/>
</dbReference>
<dbReference type="Gene3D" id="2.40.420.20">
    <property type="match status" value="1"/>
</dbReference>
<evidence type="ECO:0000256" key="1">
    <source>
        <dbReference type="ARBA" id="ARBA00004519"/>
    </source>
</evidence>
<dbReference type="GO" id="GO:0030313">
    <property type="term" value="C:cell envelope"/>
    <property type="evidence" value="ECO:0007669"/>
    <property type="project" value="UniProtKB-SubCell"/>
</dbReference>
<dbReference type="Gene3D" id="1.10.287.470">
    <property type="entry name" value="Helix hairpin bin"/>
    <property type="match status" value="1"/>
</dbReference>
<dbReference type="SUPFAM" id="SSF111369">
    <property type="entry name" value="HlyD-like secretion proteins"/>
    <property type="match status" value="1"/>
</dbReference>
<accession>A0A840R5P5</accession>
<dbReference type="InterPro" id="IPR058625">
    <property type="entry name" value="MdtA-like_BSH"/>
</dbReference>
<evidence type="ECO:0000259" key="6">
    <source>
        <dbReference type="Pfam" id="PF25944"/>
    </source>
</evidence>
<dbReference type="GO" id="GO:0022857">
    <property type="term" value="F:transmembrane transporter activity"/>
    <property type="evidence" value="ECO:0007669"/>
    <property type="project" value="InterPro"/>
</dbReference>
<name>A0A840R5P5_9GAMM</name>
<keyword evidence="9" id="KW-1185">Reference proteome</keyword>
<dbReference type="Pfam" id="PF25944">
    <property type="entry name" value="Beta-barrel_RND"/>
    <property type="match status" value="1"/>
</dbReference>
<reference evidence="8 9" key="1">
    <citation type="submission" date="2020-08" db="EMBL/GenBank/DDBJ databases">
        <title>Genomic Encyclopedia of Type Strains, Phase IV (KMG-IV): sequencing the most valuable type-strain genomes for metagenomic binning, comparative biology and taxonomic classification.</title>
        <authorList>
            <person name="Goeker M."/>
        </authorList>
    </citation>
    <scope>NUCLEOTIDE SEQUENCE [LARGE SCALE GENOMIC DNA]</scope>
    <source>
        <strain evidence="8 9">DSM 25701</strain>
    </source>
</reference>
<dbReference type="InterPro" id="IPR058626">
    <property type="entry name" value="MdtA-like_b-barrel"/>
</dbReference>
<dbReference type="GO" id="GO:0005886">
    <property type="term" value="C:plasma membrane"/>
    <property type="evidence" value="ECO:0007669"/>
    <property type="project" value="TreeGrafter"/>
</dbReference>
<comment type="subcellular location">
    <subcellularLocation>
        <location evidence="1">Cell inner membrane</location>
        <topology evidence="1">Lipid-anchor</topology>
    </subcellularLocation>
</comment>
<gene>
    <name evidence="8" type="ORF">HNQ57_002825</name>
</gene>
<keyword evidence="3" id="KW-0175">Coiled coil</keyword>
<dbReference type="EMBL" id="JACHHW010000008">
    <property type="protein sequence ID" value="MBB5188535.1"/>
    <property type="molecule type" value="Genomic_DNA"/>
</dbReference>
<feature type="coiled-coil region" evidence="3">
    <location>
        <begin position="66"/>
        <end position="124"/>
    </location>
</feature>
<dbReference type="Pfam" id="PF25917">
    <property type="entry name" value="BSH_RND"/>
    <property type="match status" value="1"/>
</dbReference>
<dbReference type="Pfam" id="PF25876">
    <property type="entry name" value="HH_MFP_RND"/>
    <property type="match status" value="1"/>
</dbReference>
<dbReference type="InterPro" id="IPR006143">
    <property type="entry name" value="RND_pump_MFP"/>
</dbReference>
<dbReference type="AlphaFoldDB" id="A0A840R5P5"/>
<evidence type="ECO:0000256" key="3">
    <source>
        <dbReference type="SAM" id="Coils"/>
    </source>
</evidence>
<evidence type="ECO:0000259" key="5">
    <source>
        <dbReference type="Pfam" id="PF25917"/>
    </source>
</evidence>
<organism evidence="8 9">
    <name type="scientific">Zhongshania antarctica</name>
    <dbReference type="NCBI Taxonomy" id="641702"/>
    <lineage>
        <taxon>Bacteria</taxon>
        <taxon>Pseudomonadati</taxon>
        <taxon>Pseudomonadota</taxon>
        <taxon>Gammaproteobacteria</taxon>
        <taxon>Cellvibrionales</taxon>
        <taxon>Spongiibacteraceae</taxon>
        <taxon>Zhongshania</taxon>
    </lineage>
</organism>
<dbReference type="InterPro" id="IPR058627">
    <property type="entry name" value="MdtA-like_C"/>
</dbReference>
<dbReference type="Gene3D" id="2.40.30.170">
    <property type="match status" value="1"/>
</dbReference>
<dbReference type="RefSeq" id="WP_221301731.1">
    <property type="nucleotide sequence ID" value="NZ_JACHHW010000008.1"/>
</dbReference>
<proteinExistence type="inferred from homology"/>
<dbReference type="NCBIfam" id="TIGR01730">
    <property type="entry name" value="RND_mfp"/>
    <property type="match status" value="1"/>
</dbReference>
<dbReference type="Pfam" id="PF25967">
    <property type="entry name" value="RND-MFP_C"/>
    <property type="match status" value="1"/>
</dbReference>
<comment type="caution">
    <text evidence="8">The sequence shown here is derived from an EMBL/GenBank/DDBJ whole genome shotgun (WGS) entry which is preliminary data.</text>
</comment>
<comment type="similarity">
    <text evidence="2">Belongs to the membrane fusion protein (MFP) (TC 8.A.1) family.</text>
</comment>
<evidence type="ECO:0000313" key="9">
    <source>
        <dbReference type="Proteomes" id="UP000536640"/>
    </source>
</evidence>
<feature type="domain" description="Multidrug resistance protein MdtA-like C-terminal permuted SH3" evidence="7">
    <location>
        <begin position="258"/>
        <end position="313"/>
    </location>
</feature>
<dbReference type="Proteomes" id="UP000536640">
    <property type="component" value="Unassembled WGS sequence"/>
</dbReference>
<sequence>MSVAIVELTDTVQVGTYAARLRSTGEVEVRAQVGGILEQRLYTEGALVEKGDTLFQIDPEAYRLALRRAKAELDEAKANRIQAERDLHRIKALFARKIVSEDDMDTADSAMQVTEAQLKRAQSAADDAGRILGYSRVEAPVTGISRLEAVAEGNLVQPGTLLTTLVPLDPIELHFTLPAKDARLRRNADSAPKTVSLILESGHIYEQKGQLDFTASHINPATDTIGLRAIFPNPSGELLPGQFARVRIPLRTFHDVFLIDPKAVSEGSNGPQVFTINGENKAIARPLELGPILNGSQVVLSGLQAGDQMVVNGQVALRDDSSAAIIAGREGQP</sequence>
<evidence type="ECO:0000256" key="2">
    <source>
        <dbReference type="ARBA" id="ARBA00009477"/>
    </source>
</evidence>